<accession>A0A4T3F296</accession>
<organism evidence="3 4">
    <name type="scientific">Alteraurantiacibacter aquimixticola</name>
    <dbReference type="NCBI Taxonomy" id="2489173"/>
    <lineage>
        <taxon>Bacteria</taxon>
        <taxon>Pseudomonadati</taxon>
        <taxon>Pseudomonadota</taxon>
        <taxon>Alphaproteobacteria</taxon>
        <taxon>Sphingomonadales</taxon>
        <taxon>Erythrobacteraceae</taxon>
        <taxon>Alteraurantiacibacter</taxon>
    </lineage>
</organism>
<evidence type="ECO:0000313" key="3">
    <source>
        <dbReference type="EMBL" id="TIX51365.1"/>
    </source>
</evidence>
<sequence length="123" mass="12647">MALDPREILRGSREGIDTAPAPLSGTRAQRIQRLQVGIAGLTVMVLMVGLADIIISSAQQNQVAVPEDLPPVTTQDVPPPPSRDPLADAGVVPNLPAEPEATASPVLAPPDTGDVPPPPASDD</sequence>
<evidence type="ECO:0000256" key="2">
    <source>
        <dbReference type="SAM" id="Phobius"/>
    </source>
</evidence>
<feature type="region of interest" description="Disordered" evidence="1">
    <location>
        <begin position="1"/>
        <end position="22"/>
    </location>
</feature>
<feature type="compositionally biased region" description="Basic and acidic residues" evidence="1">
    <location>
        <begin position="1"/>
        <end position="16"/>
    </location>
</feature>
<evidence type="ECO:0000313" key="4">
    <source>
        <dbReference type="Proteomes" id="UP000309389"/>
    </source>
</evidence>
<feature type="region of interest" description="Disordered" evidence="1">
    <location>
        <begin position="60"/>
        <end position="123"/>
    </location>
</feature>
<proteinExistence type="predicted"/>
<dbReference type="Proteomes" id="UP000309389">
    <property type="component" value="Unassembled WGS sequence"/>
</dbReference>
<dbReference type="RefSeq" id="WP_136692150.1">
    <property type="nucleotide sequence ID" value="NZ_SSHH01000001.1"/>
</dbReference>
<comment type="caution">
    <text evidence="3">The sequence shown here is derived from an EMBL/GenBank/DDBJ whole genome shotgun (WGS) entry which is preliminary data.</text>
</comment>
<dbReference type="AlphaFoldDB" id="A0A4T3F296"/>
<gene>
    <name evidence="3" type="ORF">E5222_02550</name>
</gene>
<keyword evidence="2" id="KW-0472">Membrane</keyword>
<evidence type="ECO:0000256" key="1">
    <source>
        <dbReference type="SAM" id="MobiDB-lite"/>
    </source>
</evidence>
<dbReference type="EMBL" id="SSHH01000001">
    <property type="protein sequence ID" value="TIX51365.1"/>
    <property type="molecule type" value="Genomic_DNA"/>
</dbReference>
<reference evidence="3 4" key="1">
    <citation type="submission" date="2019-04" db="EMBL/GenBank/DDBJ databases">
        <title>Altererythrobacter aquimixticola sp. nov., isolated from sediment of junction between the ocean and a freshwater spring.</title>
        <authorList>
            <person name="Yoon J.-H."/>
        </authorList>
    </citation>
    <scope>NUCLEOTIDE SEQUENCE [LARGE SCALE GENOMIC DNA]</scope>
    <source>
        <strain evidence="3 4">SSKS-13</strain>
    </source>
</reference>
<keyword evidence="2" id="KW-1133">Transmembrane helix</keyword>
<keyword evidence="2" id="KW-0812">Transmembrane</keyword>
<keyword evidence="4" id="KW-1185">Reference proteome</keyword>
<dbReference type="OrthoDB" id="7509339at2"/>
<feature type="transmembrane region" description="Helical" evidence="2">
    <location>
        <begin position="36"/>
        <end position="55"/>
    </location>
</feature>
<protein>
    <submittedName>
        <fullName evidence="3">Uncharacterized protein</fullName>
    </submittedName>
</protein>
<name>A0A4T3F296_9SPHN</name>